<gene>
    <name evidence="2" type="ORF">SLEP1_g29086</name>
</gene>
<feature type="region of interest" description="Disordered" evidence="1">
    <location>
        <begin position="1"/>
        <end position="43"/>
    </location>
</feature>
<evidence type="ECO:0000256" key="1">
    <source>
        <dbReference type="SAM" id="MobiDB-lite"/>
    </source>
</evidence>
<feature type="compositionally biased region" description="Low complexity" evidence="1">
    <location>
        <begin position="24"/>
        <end position="34"/>
    </location>
</feature>
<evidence type="ECO:0000313" key="2">
    <source>
        <dbReference type="EMBL" id="GKV18747.1"/>
    </source>
</evidence>
<proteinExistence type="predicted"/>
<organism evidence="2 3">
    <name type="scientific">Rubroshorea leprosula</name>
    <dbReference type="NCBI Taxonomy" id="152421"/>
    <lineage>
        <taxon>Eukaryota</taxon>
        <taxon>Viridiplantae</taxon>
        <taxon>Streptophyta</taxon>
        <taxon>Embryophyta</taxon>
        <taxon>Tracheophyta</taxon>
        <taxon>Spermatophyta</taxon>
        <taxon>Magnoliopsida</taxon>
        <taxon>eudicotyledons</taxon>
        <taxon>Gunneridae</taxon>
        <taxon>Pentapetalae</taxon>
        <taxon>rosids</taxon>
        <taxon>malvids</taxon>
        <taxon>Malvales</taxon>
        <taxon>Dipterocarpaceae</taxon>
        <taxon>Rubroshorea</taxon>
    </lineage>
</organism>
<comment type="caution">
    <text evidence="2">The sequence shown here is derived from an EMBL/GenBank/DDBJ whole genome shotgun (WGS) entry which is preliminary data.</text>
</comment>
<protein>
    <submittedName>
        <fullName evidence="2">Uncharacterized protein</fullName>
    </submittedName>
</protein>
<evidence type="ECO:0000313" key="3">
    <source>
        <dbReference type="Proteomes" id="UP001054252"/>
    </source>
</evidence>
<keyword evidence="3" id="KW-1185">Reference proteome</keyword>
<feature type="compositionally biased region" description="Basic and acidic residues" evidence="1">
    <location>
        <begin position="108"/>
        <end position="118"/>
    </location>
</feature>
<reference evidence="2 3" key="1">
    <citation type="journal article" date="2021" name="Commun. Biol.">
        <title>The genome of Shorea leprosula (Dipterocarpaceae) highlights the ecological relevance of drought in aseasonal tropical rainforests.</title>
        <authorList>
            <person name="Ng K.K.S."/>
            <person name="Kobayashi M.J."/>
            <person name="Fawcett J.A."/>
            <person name="Hatakeyama M."/>
            <person name="Paape T."/>
            <person name="Ng C.H."/>
            <person name="Ang C.C."/>
            <person name="Tnah L.H."/>
            <person name="Lee C.T."/>
            <person name="Nishiyama T."/>
            <person name="Sese J."/>
            <person name="O'Brien M.J."/>
            <person name="Copetti D."/>
            <person name="Mohd Noor M.I."/>
            <person name="Ong R.C."/>
            <person name="Putra M."/>
            <person name="Sireger I.Z."/>
            <person name="Indrioko S."/>
            <person name="Kosugi Y."/>
            <person name="Izuno A."/>
            <person name="Isagi Y."/>
            <person name="Lee S.L."/>
            <person name="Shimizu K.K."/>
        </authorList>
    </citation>
    <scope>NUCLEOTIDE SEQUENCE [LARGE SCALE GENOMIC DNA]</scope>
    <source>
        <strain evidence="2">214</strain>
    </source>
</reference>
<sequence>MSSEETISIVGSEVMPLDYGSMNSESSPSPSSSEKTVEGVRGDEVVGVGGNEVVEVAGGRLFRDQEFERYSGARTSTIPAVQLIIRNQSETWHLGLVLDLAPRTCPYKSRDKNEKGKESIGIGVDVGAGEQRKEQKWQRDGG</sequence>
<dbReference type="Proteomes" id="UP001054252">
    <property type="component" value="Unassembled WGS sequence"/>
</dbReference>
<name>A0AAV5JYB1_9ROSI</name>
<accession>A0AAV5JYB1</accession>
<dbReference type="EMBL" id="BPVZ01000051">
    <property type="protein sequence ID" value="GKV18747.1"/>
    <property type="molecule type" value="Genomic_DNA"/>
</dbReference>
<feature type="compositionally biased region" description="Basic and acidic residues" evidence="1">
    <location>
        <begin position="130"/>
        <end position="142"/>
    </location>
</feature>
<feature type="region of interest" description="Disordered" evidence="1">
    <location>
        <begin position="107"/>
        <end position="142"/>
    </location>
</feature>
<dbReference type="AlphaFoldDB" id="A0AAV5JYB1"/>